<accession>A0A2L2LLJ8</accession>
<organism evidence="1 2">
    <name type="scientific">Agrobacterium tumefaciens</name>
    <dbReference type="NCBI Taxonomy" id="358"/>
    <lineage>
        <taxon>Bacteria</taxon>
        <taxon>Pseudomonadati</taxon>
        <taxon>Pseudomonadota</taxon>
        <taxon>Alphaproteobacteria</taxon>
        <taxon>Hyphomicrobiales</taxon>
        <taxon>Rhizobiaceae</taxon>
        <taxon>Rhizobium/Agrobacterium group</taxon>
        <taxon>Agrobacterium</taxon>
        <taxon>Agrobacterium tumefaciens complex</taxon>
    </lineage>
</organism>
<name>A0A2L2LLJ8_AGRTU</name>
<dbReference type="KEGG" id="atf:Ach5_52790"/>
<protein>
    <submittedName>
        <fullName evidence="1">Uncharacterized protein</fullName>
    </submittedName>
</protein>
<gene>
    <name evidence="1" type="ORF">At1D1609_51400</name>
</gene>
<dbReference type="Proteomes" id="UP000237717">
    <property type="component" value="Plasmid pTi1D1609"/>
</dbReference>
<proteinExistence type="predicted"/>
<reference evidence="1 2" key="1">
    <citation type="submission" date="2018-02" db="EMBL/GenBank/DDBJ databases">
        <title>Complete genome sequence of Agrobacterium tumefaciens 1D1609.</title>
        <authorList>
            <person name="Cho S.-T."/>
            <person name="Haryono M."/>
            <person name="Chang H.-H."/>
            <person name="Santos M.N."/>
            <person name="Lai E.-M."/>
            <person name="Kuo C.-H."/>
        </authorList>
    </citation>
    <scope>NUCLEOTIDE SEQUENCE [LARGE SCALE GENOMIC DNA]</scope>
    <source>
        <strain evidence="1 2">1D1609</strain>
        <plasmid evidence="2">Plasmid pti1d1609</plasmid>
    </source>
</reference>
<geneLocation type="plasmid" evidence="2">
    <name>pti1d1609</name>
</geneLocation>
<evidence type="ECO:0000313" key="1">
    <source>
        <dbReference type="EMBL" id="AVH45176.1"/>
    </source>
</evidence>
<accession>A0AA86KTE9</accession>
<evidence type="ECO:0000313" key="2">
    <source>
        <dbReference type="Proteomes" id="UP000237717"/>
    </source>
</evidence>
<sequence>MSAPISGTRNFHMIEAFPERFEGAPRLASYKSRQGGSFAFADELAEKRQALREVEEALAKVGPR</sequence>
<keyword evidence="1" id="KW-0614">Plasmid</keyword>
<dbReference type="AlphaFoldDB" id="A0A2L2LLJ8"/>
<dbReference type="EMBL" id="CP026926">
    <property type="protein sequence ID" value="AVH45176.1"/>
    <property type="molecule type" value="Genomic_DNA"/>
</dbReference>